<evidence type="ECO:0000313" key="2">
    <source>
        <dbReference type="Proteomes" id="UP000566819"/>
    </source>
</evidence>
<evidence type="ECO:0000313" key="1">
    <source>
        <dbReference type="EMBL" id="KAF4623993.1"/>
    </source>
</evidence>
<organism evidence="1 2">
    <name type="scientific">Cudoniella acicularis</name>
    <dbReference type="NCBI Taxonomy" id="354080"/>
    <lineage>
        <taxon>Eukaryota</taxon>
        <taxon>Fungi</taxon>
        <taxon>Dikarya</taxon>
        <taxon>Ascomycota</taxon>
        <taxon>Pezizomycotina</taxon>
        <taxon>Leotiomycetes</taxon>
        <taxon>Helotiales</taxon>
        <taxon>Tricladiaceae</taxon>
        <taxon>Cudoniella</taxon>
    </lineage>
</organism>
<accession>A0A8H4R6U3</accession>
<dbReference type="EMBL" id="JAAMPI010001807">
    <property type="protein sequence ID" value="KAF4623993.1"/>
    <property type="molecule type" value="Genomic_DNA"/>
</dbReference>
<comment type="caution">
    <text evidence="1">The sequence shown here is derived from an EMBL/GenBank/DDBJ whole genome shotgun (WGS) entry which is preliminary data.</text>
</comment>
<dbReference type="AlphaFoldDB" id="A0A8H4R6U3"/>
<dbReference type="OrthoDB" id="5236983at2759"/>
<reference evidence="1 2" key="1">
    <citation type="submission" date="2020-03" db="EMBL/GenBank/DDBJ databases">
        <title>Draft Genome Sequence of Cudoniella acicularis.</title>
        <authorList>
            <person name="Buettner E."/>
            <person name="Kellner H."/>
        </authorList>
    </citation>
    <scope>NUCLEOTIDE SEQUENCE [LARGE SCALE GENOMIC DNA]</scope>
    <source>
        <strain evidence="1 2">DSM 108380</strain>
    </source>
</reference>
<gene>
    <name evidence="1" type="ORF">G7Y89_g14183</name>
</gene>
<keyword evidence="2" id="KW-1185">Reference proteome</keyword>
<protein>
    <submittedName>
        <fullName evidence="1">Uncharacterized protein</fullName>
    </submittedName>
</protein>
<sequence length="161" mass="18451">MGNSSRVVLKIYMWPNKDARPQLLESYVENMLHLMIHAFFRLYACKREGCNIEDFDGLGVTGHGIPWLDVATALESSVKSRGLLDLDLFLFAQYSLGIEVIDSHMPLPISMLSQWGFAKESIEENIKAYKDNLKYFKDASRLRRMKIKVKVLCYKAIGKEA</sequence>
<dbReference type="Proteomes" id="UP000566819">
    <property type="component" value="Unassembled WGS sequence"/>
</dbReference>
<name>A0A8H4R6U3_9HELO</name>
<proteinExistence type="predicted"/>